<keyword evidence="5 8" id="KW-0378">Hydrolase</keyword>
<dbReference type="EC" id="3.1.-.-" evidence="8"/>
<dbReference type="RefSeq" id="WP_004362607.1">
    <property type="nucleotide sequence ID" value="NZ_AMXF01000066.1"/>
</dbReference>
<keyword evidence="11" id="KW-1185">Reference proteome</keyword>
<name>N6YZP3_9RHOO</name>
<keyword evidence="6 8" id="KW-0460">Magnesium</keyword>
<dbReference type="GO" id="GO:0090729">
    <property type="term" value="F:toxin activity"/>
    <property type="evidence" value="ECO:0007669"/>
    <property type="project" value="UniProtKB-KW"/>
</dbReference>
<evidence type="ECO:0000313" key="10">
    <source>
        <dbReference type="EMBL" id="ENO97070.1"/>
    </source>
</evidence>
<evidence type="ECO:0000256" key="8">
    <source>
        <dbReference type="HAMAP-Rule" id="MF_00265"/>
    </source>
</evidence>
<dbReference type="CDD" id="cd18741">
    <property type="entry name" value="PIN_VapC4-5_FitB-like"/>
    <property type="match status" value="1"/>
</dbReference>
<gene>
    <name evidence="8" type="primary">vapC</name>
    <name evidence="10" type="ORF">C667_10785</name>
</gene>
<comment type="similarity">
    <text evidence="7 8">Belongs to the PINc/VapC protein family.</text>
</comment>
<sequence>MLVDTDVLIWNLRGNARAADRLDAMQGFLLSAATYMELVQGVRDKSELRALRQALSFWSARVVQVDEAISARACFLCEQFALSHSMQMADALIAATALERGLDLLTANDRHYRHVEQLCIEVFRP</sequence>
<comment type="function">
    <text evidence="8">Toxic component of a toxin-antitoxin (TA) system. An RNase.</text>
</comment>
<evidence type="ECO:0000256" key="6">
    <source>
        <dbReference type="ARBA" id="ARBA00022842"/>
    </source>
</evidence>
<dbReference type="Pfam" id="PF01850">
    <property type="entry name" value="PIN"/>
    <property type="match status" value="1"/>
</dbReference>
<dbReference type="GO" id="GO:0004540">
    <property type="term" value="F:RNA nuclease activity"/>
    <property type="evidence" value="ECO:0007669"/>
    <property type="project" value="InterPro"/>
</dbReference>
<evidence type="ECO:0000256" key="4">
    <source>
        <dbReference type="ARBA" id="ARBA00022723"/>
    </source>
</evidence>
<evidence type="ECO:0000256" key="7">
    <source>
        <dbReference type="ARBA" id="ARBA00038093"/>
    </source>
</evidence>
<dbReference type="AlphaFoldDB" id="N6YZP3"/>
<organism evidence="10 11">
    <name type="scientific">Thauera phenylacetica B4P</name>
    <dbReference type="NCBI Taxonomy" id="1234382"/>
    <lineage>
        <taxon>Bacteria</taxon>
        <taxon>Pseudomonadati</taxon>
        <taxon>Pseudomonadota</taxon>
        <taxon>Betaproteobacteria</taxon>
        <taxon>Rhodocyclales</taxon>
        <taxon>Zoogloeaceae</taxon>
        <taxon>Thauera</taxon>
    </lineage>
</organism>
<feature type="binding site" evidence="8">
    <location>
        <position position="4"/>
    </location>
    <ligand>
        <name>Mg(2+)</name>
        <dbReference type="ChEBI" id="CHEBI:18420"/>
    </ligand>
</feature>
<dbReference type="SUPFAM" id="SSF88723">
    <property type="entry name" value="PIN domain-like"/>
    <property type="match status" value="1"/>
</dbReference>
<dbReference type="InterPro" id="IPR002716">
    <property type="entry name" value="PIN_dom"/>
</dbReference>
<dbReference type="InterPro" id="IPR029060">
    <property type="entry name" value="PIN-like_dom_sf"/>
</dbReference>
<feature type="domain" description="PIN" evidence="9">
    <location>
        <begin position="1"/>
        <end position="113"/>
    </location>
</feature>
<keyword evidence="2 8" id="KW-1277">Toxin-antitoxin system</keyword>
<dbReference type="Gene3D" id="3.40.50.1010">
    <property type="entry name" value="5'-nuclease"/>
    <property type="match status" value="1"/>
</dbReference>
<dbReference type="Proteomes" id="UP000013047">
    <property type="component" value="Unassembled WGS sequence"/>
</dbReference>
<keyword evidence="4 8" id="KW-0479">Metal-binding</keyword>
<dbReference type="InterPro" id="IPR050556">
    <property type="entry name" value="Type_II_TA_system_RNase"/>
</dbReference>
<evidence type="ECO:0000256" key="5">
    <source>
        <dbReference type="ARBA" id="ARBA00022801"/>
    </source>
</evidence>
<dbReference type="PANTHER" id="PTHR33653:SF1">
    <property type="entry name" value="RIBONUCLEASE VAPC2"/>
    <property type="match status" value="1"/>
</dbReference>
<dbReference type="HAMAP" id="MF_00265">
    <property type="entry name" value="VapC_Nob1"/>
    <property type="match status" value="1"/>
</dbReference>
<dbReference type="EMBL" id="AMXF01000066">
    <property type="protein sequence ID" value="ENO97070.1"/>
    <property type="molecule type" value="Genomic_DNA"/>
</dbReference>
<evidence type="ECO:0000256" key="1">
    <source>
        <dbReference type="ARBA" id="ARBA00001946"/>
    </source>
</evidence>
<reference evidence="10 11" key="1">
    <citation type="submission" date="2012-09" db="EMBL/GenBank/DDBJ databases">
        <title>Draft Genome Sequences of 6 Strains from Genus Thauera.</title>
        <authorList>
            <person name="Liu B."/>
            <person name="Shapleigh J.P."/>
            <person name="Frostegard A.H."/>
        </authorList>
    </citation>
    <scope>NUCLEOTIDE SEQUENCE [LARGE SCALE GENOMIC DNA]</scope>
    <source>
        <strain evidence="10 11">B4P</strain>
    </source>
</reference>
<dbReference type="GO" id="GO:0000287">
    <property type="term" value="F:magnesium ion binding"/>
    <property type="evidence" value="ECO:0007669"/>
    <property type="project" value="UniProtKB-UniRule"/>
</dbReference>
<evidence type="ECO:0000256" key="2">
    <source>
        <dbReference type="ARBA" id="ARBA00022649"/>
    </source>
</evidence>
<comment type="cofactor">
    <cofactor evidence="1 8">
        <name>Mg(2+)</name>
        <dbReference type="ChEBI" id="CHEBI:18420"/>
    </cofactor>
</comment>
<dbReference type="PANTHER" id="PTHR33653">
    <property type="entry name" value="RIBONUCLEASE VAPC2"/>
    <property type="match status" value="1"/>
</dbReference>
<dbReference type="GO" id="GO:0016787">
    <property type="term" value="F:hydrolase activity"/>
    <property type="evidence" value="ECO:0007669"/>
    <property type="project" value="UniProtKB-KW"/>
</dbReference>
<dbReference type="OrthoDB" id="9813509at2"/>
<protein>
    <recommendedName>
        <fullName evidence="8">Ribonuclease VapC</fullName>
        <shortName evidence="8">RNase VapC</shortName>
        <ecNumber evidence="8">3.1.-.-</ecNumber>
    </recommendedName>
    <alternativeName>
        <fullName evidence="8">Toxin VapC</fullName>
    </alternativeName>
</protein>
<accession>N6YZP3</accession>
<evidence type="ECO:0000313" key="11">
    <source>
        <dbReference type="Proteomes" id="UP000013047"/>
    </source>
</evidence>
<comment type="caution">
    <text evidence="10">The sequence shown here is derived from an EMBL/GenBank/DDBJ whole genome shotgun (WGS) entry which is preliminary data.</text>
</comment>
<proteinExistence type="inferred from homology"/>
<keyword evidence="8" id="KW-0800">Toxin</keyword>
<dbReference type="InterPro" id="IPR022907">
    <property type="entry name" value="VapC_family"/>
</dbReference>
<keyword evidence="3 8" id="KW-0540">Nuclease</keyword>
<evidence type="ECO:0000256" key="3">
    <source>
        <dbReference type="ARBA" id="ARBA00022722"/>
    </source>
</evidence>
<feature type="binding site" evidence="8">
    <location>
        <position position="90"/>
    </location>
    <ligand>
        <name>Mg(2+)</name>
        <dbReference type="ChEBI" id="CHEBI:18420"/>
    </ligand>
</feature>
<evidence type="ECO:0000259" key="9">
    <source>
        <dbReference type="Pfam" id="PF01850"/>
    </source>
</evidence>